<dbReference type="SUPFAM" id="SSF56059">
    <property type="entry name" value="Glutathione synthetase ATP-binding domain-like"/>
    <property type="match status" value="1"/>
</dbReference>
<feature type="domain" description="DUF6815" evidence="1">
    <location>
        <begin position="304"/>
        <end position="410"/>
    </location>
</feature>
<dbReference type="NCBIfam" id="NF033816">
    <property type="entry name" value="Cj0069_fam"/>
    <property type="match status" value="1"/>
</dbReference>
<name>A0A7S4N3L1_GUITH</name>
<sequence>MLSVPSNCASWTCSAVMALNITASLISDSLWGSFGLNPNGNCQAIYGISGCTAEERDLLFGNLTAYGLRMQPAEPKGRIIVFGARGGDDKSPGFDHRKDTIPICNSLIELGWWAMPVFYSDSAYDLIVKYASQGVDGYISRVNPDVYDDFTISKYENLLGTLADTYGLAGMAHPQLISKFGSKDALAKIAPLRTGLPDTFAYYDRETWREKFPTTISQGPRVVKQNRGSQGEGIWIVKLKDPSLWRKNHSLDLGTELELTEAVDNHVEYMQLGEFLTFAERYLEGGVENGAQLIDQAFMPRISEGEVRVLFIGAKPVEILHKKPKEGGVSATLKSGATYTRYEPDDPTFARLMHSFVNRDLKNLLPLLGMHNHPLPLLWTADFILGGPRPPWVDGKDYYFIGELNCACVGITTQLHLTSLVAVEAIRISEENRRMKHSCNASRI</sequence>
<reference evidence="2" key="1">
    <citation type="submission" date="2021-01" db="EMBL/GenBank/DDBJ databases">
        <authorList>
            <person name="Corre E."/>
            <person name="Pelletier E."/>
            <person name="Niang G."/>
            <person name="Scheremetjew M."/>
            <person name="Finn R."/>
            <person name="Kale V."/>
            <person name="Holt S."/>
            <person name="Cochrane G."/>
            <person name="Meng A."/>
            <person name="Brown T."/>
            <person name="Cohen L."/>
        </authorList>
    </citation>
    <scope>NUCLEOTIDE SEQUENCE</scope>
    <source>
        <strain evidence="2">CCMP 2712</strain>
    </source>
</reference>
<evidence type="ECO:0000259" key="1">
    <source>
        <dbReference type="Pfam" id="PF20668"/>
    </source>
</evidence>
<evidence type="ECO:0000313" key="2">
    <source>
        <dbReference type="EMBL" id="CAE2263303.1"/>
    </source>
</evidence>
<protein>
    <recommendedName>
        <fullName evidence="1">DUF6815 domain-containing protein</fullName>
    </recommendedName>
</protein>
<dbReference type="EMBL" id="HBKN01007043">
    <property type="protein sequence ID" value="CAE2263303.1"/>
    <property type="molecule type" value="Transcribed_RNA"/>
</dbReference>
<dbReference type="Gene3D" id="3.30.470.20">
    <property type="entry name" value="ATP-grasp fold, B domain"/>
    <property type="match status" value="1"/>
</dbReference>
<gene>
    <name evidence="2" type="ORF">GTHE00462_LOCUS5647</name>
</gene>
<dbReference type="Pfam" id="PF20668">
    <property type="entry name" value="DUF6815"/>
    <property type="match status" value="1"/>
</dbReference>
<proteinExistence type="predicted"/>
<dbReference type="InterPro" id="IPR049212">
    <property type="entry name" value="DUF6815"/>
</dbReference>
<dbReference type="AlphaFoldDB" id="A0A7S4N3L1"/>
<organism evidence="2">
    <name type="scientific">Guillardia theta</name>
    <name type="common">Cryptophyte</name>
    <name type="synonym">Cryptomonas phi</name>
    <dbReference type="NCBI Taxonomy" id="55529"/>
    <lineage>
        <taxon>Eukaryota</taxon>
        <taxon>Cryptophyceae</taxon>
        <taxon>Pyrenomonadales</taxon>
        <taxon>Geminigeraceae</taxon>
        <taxon>Guillardia</taxon>
    </lineage>
</organism>
<accession>A0A7S4N3L1</accession>